<dbReference type="Proteomes" id="UP001438707">
    <property type="component" value="Unassembled WGS sequence"/>
</dbReference>
<comment type="caution">
    <text evidence="4">The sequence shown here is derived from an EMBL/GenBank/DDBJ whole genome shotgun (WGS) entry which is preliminary data.</text>
</comment>
<accession>A0AAW1QVT1</accession>
<comment type="similarity">
    <text evidence="1">Belongs to the taxilin family.</text>
</comment>
<dbReference type="InterPro" id="IPR026183">
    <property type="entry name" value="Taxilin_fam"/>
</dbReference>
<evidence type="ECO:0000256" key="3">
    <source>
        <dbReference type="SAM" id="MobiDB-lite"/>
    </source>
</evidence>
<protein>
    <recommendedName>
        <fullName evidence="6">Alpha-taxilin</fullName>
    </recommendedName>
</protein>
<evidence type="ECO:0000256" key="2">
    <source>
        <dbReference type="SAM" id="Coils"/>
    </source>
</evidence>
<feature type="region of interest" description="Disordered" evidence="3">
    <location>
        <begin position="410"/>
        <end position="434"/>
    </location>
</feature>
<dbReference type="GO" id="GO:0019905">
    <property type="term" value="F:syntaxin binding"/>
    <property type="evidence" value="ECO:0007669"/>
    <property type="project" value="InterPro"/>
</dbReference>
<evidence type="ECO:0000313" key="4">
    <source>
        <dbReference type="EMBL" id="KAK9825614.1"/>
    </source>
</evidence>
<dbReference type="Pfam" id="PF09728">
    <property type="entry name" value="Taxilin"/>
    <property type="match status" value="1"/>
</dbReference>
<gene>
    <name evidence="4" type="ORF">WJX74_010257</name>
</gene>
<dbReference type="PANTHER" id="PTHR16127">
    <property type="entry name" value="TAXILIN"/>
    <property type="match status" value="1"/>
</dbReference>
<dbReference type="AlphaFoldDB" id="A0AAW1QVT1"/>
<name>A0AAW1QVT1_9CHLO</name>
<evidence type="ECO:0000256" key="1">
    <source>
        <dbReference type="ARBA" id="ARBA00009550"/>
    </source>
</evidence>
<organism evidence="4 5">
    <name type="scientific">Apatococcus lobatus</name>
    <dbReference type="NCBI Taxonomy" id="904363"/>
    <lineage>
        <taxon>Eukaryota</taxon>
        <taxon>Viridiplantae</taxon>
        <taxon>Chlorophyta</taxon>
        <taxon>core chlorophytes</taxon>
        <taxon>Trebouxiophyceae</taxon>
        <taxon>Chlorellales</taxon>
        <taxon>Chlorellaceae</taxon>
        <taxon>Apatococcus</taxon>
    </lineage>
</organism>
<dbReference type="PANTHER" id="PTHR16127:SF13">
    <property type="entry name" value="GH01188P"/>
    <property type="match status" value="1"/>
</dbReference>
<sequence length="434" mass="49754">MADAPEGNGTLYPTNVHSVQRDEAGTANNLDCDREVEEQRREDIDCLPQPPVAKKVLNSPEKLPSSPLEHLTARISALELQTAEPERKQAAKLRKKSLREAQKVLERRDCSSEIKLDELYKLFQLQINTQASLENELLPLRKENELCKKERDDAKAERGRVETINAKLQALARELQKDNKLVHERSQAAFAAEEQKRRDLQDSFQKTAGDISARLDEQLKERTATMEENHALFGKLQVFDEARKRTEEHCAGQVKAKDLELQLAELKHRQLESQLQESIAQVDALRDQLQSMQQSYSEKFDDFATTIAKSNEVFATFKEQETQRTDAMKSADKQRRTYEKKLREVTSLHHKTDAAILQTSQENAALKQQMQQLQRELQEQSSKSMRATAQKERLESLARALRKEVEMLKAEQSGAIHSSSQQEEKEQELVETVN</sequence>
<feature type="coiled-coil region" evidence="2">
    <location>
        <begin position="154"/>
        <end position="185"/>
    </location>
</feature>
<reference evidence="4 5" key="1">
    <citation type="journal article" date="2024" name="Nat. Commun.">
        <title>Phylogenomics reveals the evolutionary origins of lichenization in chlorophyte algae.</title>
        <authorList>
            <person name="Puginier C."/>
            <person name="Libourel C."/>
            <person name="Otte J."/>
            <person name="Skaloud P."/>
            <person name="Haon M."/>
            <person name="Grisel S."/>
            <person name="Petersen M."/>
            <person name="Berrin J.G."/>
            <person name="Delaux P.M."/>
            <person name="Dal Grande F."/>
            <person name="Keller J."/>
        </authorList>
    </citation>
    <scope>NUCLEOTIDE SEQUENCE [LARGE SCALE GENOMIC DNA]</scope>
    <source>
        <strain evidence="4 5">SAG 2145</strain>
    </source>
</reference>
<feature type="compositionally biased region" description="Basic and acidic residues" evidence="3">
    <location>
        <begin position="31"/>
        <end position="44"/>
    </location>
</feature>
<keyword evidence="5" id="KW-1185">Reference proteome</keyword>
<feature type="coiled-coil region" evidence="2">
    <location>
        <begin position="254"/>
        <end position="295"/>
    </location>
</feature>
<evidence type="ECO:0000313" key="5">
    <source>
        <dbReference type="Proteomes" id="UP001438707"/>
    </source>
</evidence>
<keyword evidence="2" id="KW-0175">Coiled coil</keyword>
<feature type="region of interest" description="Disordered" evidence="3">
    <location>
        <begin position="1"/>
        <end position="68"/>
    </location>
</feature>
<dbReference type="EMBL" id="JALJOS010000024">
    <property type="protein sequence ID" value="KAK9825614.1"/>
    <property type="molecule type" value="Genomic_DNA"/>
</dbReference>
<proteinExistence type="inferred from homology"/>
<evidence type="ECO:0008006" key="6">
    <source>
        <dbReference type="Google" id="ProtNLM"/>
    </source>
</evidence>